<evidence type="ECO:0000313" key="4">
    <source>
        <dbReference type="Proteomes" id="UP000660729"/>
    </source>
</evidence>
<dbReference type="InterPro" id="IPR055222">
    <property type="entry name" value="PRISE-like_Rossmann-fold"/>
</dbReference>
<reference evidence="3" key="1">
    <citation type="submission" date="2020-04" db="EMBL/GenBank/DDBJ databases">
        <title>Draft genome resource of the tomato pathogen Pseudocercospora fuligena.</title>
        <authorList>
            <person name="Zaccaron A."/>
        </authorList>
    </citation>
    <scope>NUCLEOTIDE SEQUENCE</scope>
    <source>
        <strain evidence="3">PF001</strain>
    </source>
</reference>
<feature type="compositionally biased region" description="Basic and acidic residues" evidence="1">
    <location>
        <begin position="259"/>
        <end position="268"/>
    </location>
</feature>
<evidence type="ECO:0000259" key="2">
    <source>
        <dbReference type="Pfam" id="PF22917"/>
    </source>
</evidence>
<evidence type="ECO:0000313" key="3">
    <source>
        <dbReference type="EMBL" id="KAF7185997.1"/>
    </source>
</evidence>
<dbReference type="AlphaFoldDB" id="A0A8H6VCX4"/>
<comment type="caution">
    <text evidence="3">The sequence shown here is derived from an EMBL/GenBank/DDBJ whole genome shotgun (WGS) entry which is preliminary data.</text>
</comment>
<evidence type="ECO:0000256" key="1">
    <source>
        <dbReference type="SAM" id="MobiDB-lite"/>
    </source>
</evidence>
<feature type="domain" description="PRISE-like Rossmann-fold" evidence="2">
    <location>
        <begin position="351"/>
        <end position="638"/>
    </location>
</feature>
<organism evidence="3 4">
    <name type="scientific">Pseudocercospora fuligena</name>
    <dbReference type="NCBI Taxonomy" id="685502"/>
    <lineage>
        <taxon>Eukaryota</taxon>
        <taxon>Fungi</taxon>
        <taxon>Dikarya</taxon>
        <taxon>Ascomycota</taxon>
        <taxon>Pezizomycotina</taxon>
        <taxon>Dothideomycetes</taxon>
        <taxon>Dothideomycetidae</taxon>
        <taxon>Mycosphaerellales</taxon>
        <taxon>Mycosphaerellaceae</taxon>
        <taxon>Pseudocercospora</taxon>
    </lineage>
</organism>
<keyword evidence="4" id="KW-1185">Reference proteome</keyword>
<dbReference type="CDD" id="cd08948">
    <property type="entry name" value="5beta-POR_like_SDR_a"/>
    <property type="match status" value="1"/>
</dbReference>
<accession>A0A8H6VCX4</accession>
<feature type="region of interest" description="Disordered" evidence="1">
    <location>
        <begin position="228"/>
        <end position="268"/>
    </location>
</feature>
<dbReference type="PANTHER" id="PTHR32487:SF29">
    <property type="entry name" value="NAD-DEPENDENT EPIMERASE_DEHYDRATASE DOMAIN-CONTAINING PROTEIN"/>
    <property type="match status" value="1"/>
</dbReference>
<dbReference type="InterPro" id="IPR036291">
    <property type="entry name" value="NAD(P)-bd_dom_sf"/>
</dbReference>
<proteinExistence type="predicted"/>
<protein>
    <recommendedName>
        <fullName evidence="2">PRISE-like Rossmann-fold domain-containing protein</fullName>
    </recommendedName>
</protein>
<dbReference type="EMBL" id="JABCIY010000278">
    <property type="protein sequence ID" value="KAF7185997.1"/>
    <property type="molecule type" value="Genomic_DNA"/>
</dbReference>
<sequence>MRLQGGGIGPKRGLNYLIILRSALSNDADKDLNKVGFTAQYSSQGVLETEETFLRNVERRRCRDWTKKCGYASAQLVHQTSMTLAWVKEEGLTLTALKETQDRFQCDCGIWHRELFRADPDHVRSVMLDHEALLRTEPWGNLERQSDKHPQGYSAHPQPWFLARLLGLSTRLVPCDFPPGESVAHKSSRRMEWLGLSRDTRDLVPKPSNGLSAHDLTLDFQSLSLNDTASSPKQQYGKIRARHSVQEENTSSNSNDFSEDSKDSETGYGDREWDFDDILRIGKREGRTMCRVLWSGRWKHDQKTWELFQDMMEDAPAFLQQWLLKRVSHCYYFFLSLPTYPNDADHTGLTAIVTGANGISGYHQVKVLSHAPERWAKIYCLSRRPPPSYFFDGLGEGAKRVEHVDADFLAKPEDIAEQLKKKISEVDYVFFFSYTQPQQKGGVLGMWSDADALAEVNNALIANFTGALKLSNLRPKRFLLQTGAKQYGFHIGPATTPSFETDPRITIESNFYYPQEDTLSAYGKDQGVGWNVMRPSYIIGAVRDNLLNHMVGFAVYASVCAHLKQPMLFPADYVAWDKEYCQSSAMMNSYMNEWAVLTPEAKDEAFNVQDGQNFTWGRFWPYLASWYGTKSSPPENDDEKYQTFKSRSVETPRGYGPQGQTRCVFSLMEWAQKPEVQQAWHELKERHDLLLDPFKDPAQIFGITDSAVIGGWPLSLSMRKARKLGFHGTVDSFESAFHTLNEFASLNYTPPLVVKEYVEVVE</sequence>
<dbReference type="Gene3D" id="3.40.50.720">
    <property type="entry name" value="NAD(P)-binding Rossmann-like Domain"/>
    <property type="match status" value="1"/>
</dbReference>
<feature type="compositionally biased region" description="Polar residues" evidence="1">
    <location>
        <begin position="247"/>
        <end position="256"/>
    </location>
</feature>
<dbReference type="Proteomes" id="UP000660729">
    <property type="component" value="Unassembled WGS sequence"/>
</dbReference>
<gene>
    <name evidence="3" type="ORF">HII31_12660</name>
</gene>
<dbReference type="OrthoDB" id="1731983at2759"/>
<dbReference type="Pfam" id="PF22917">
    <property type="entry name" value="PRISE"/>
    <property type="match status" value="1"/>
</dbReference>
<dbReference type="PANTHER" id="PTHR32487">
    <property type="entry name" value="3-OXO-DELTA(4,5)-STEROID 5-BETA-REDUCTASE"/>
    <property type="match status" value="1"/>
</dbReference>
<dbReference type="SUPFAM" id="SSF51735">
    <property type="entry name" value="NAD(P)-binding Rossmann-fold domains"/>
    <property type="match status" value="1"/>
</dbReference>
<name>A0A8H6VCX4_9PEZI</name>